<evidence type="ECO:0000259" key="1">
    <source>
        <dbReference type="Pfam" id="PF02886"/>
    </source>
</evidence>
<feature type="domain" description="Lipid-binding serum glycoprotein C-terminal" evidence="1">
    <location>
        <begin position="278"/>
        <end position="366"/>
    </location>
</feature>
<dbReference type="InterPro" id="IPR001124">
    <property type="entry name" value="Lipid-bd_serum_glycop_C"/>
</dbReference>
<evidence type="ECO:0000313" key="3">
    <source>
        <dbReference type="Proteomes" id="UP001224682"/>
    </source>
</evidence>
<organism evidence="2 3">
    <name type="scientific">Ancylobacter polymorphus</name>
    <dbReference type="NCBI Taxonomy" id="223390"/>
    <lineage>
        <taxon>Bacteria</taxon>
        <taxon>Pseudomonadati</taxon>
        <taxon>Pseudomonadota</taxon>
        <taxon>Alphaproteobacteria</taxon>
        <taxon>Hyphomicrobiales</taxon>
        <taxon>Xanthobacteraceae</taxon>
        <taxon>Ancylobacter</taxon>
    </lineage>
</organism>
<dbReference type="Gene3D" id="3.15.20.10">
    <property type="entry name" value="Bactericidal permeability-increasing protein, domain 2"/>
    <property type="match status" value="1"/>
</dbReference>
<proteinExistence type="predicted"/>
<dbReference type="InterPro" id="IPR032942">
    <property type="entry name" value="BPI/LBP/Plunc"/>
</dbReference>
<dbReference type="Proteomes" id="UP001224682">
    <property type="component" value="Unassembled WGS sequence"/>
</dbReference>
<gene>
    <name evidence="2" type="ORF">J2S75_000772</name>
</gene>
<protein>
    <recommendedName>
        <fullName evidence="1">Lipid-binding serum glycoprotein C-terminal domain-containing protein</fullName>
    </recommendedName>
</protein>
<keyword evidence="3" id="KW-1185">Reference proteome</keyword>
<reference evidence="2 3" key="1">
    <citation type="submission" date="2023-07" db="EMBL/GenBank/DDBJ databases">
        <title>Genomic Encyclopedia of Type Strains, Phase IV (KMG-IV): sequencing the most valuable type-strain genomes for metagenomic binning, comparative biology and taxonomic classification.</title>
        <authorList>
            <person name="Goeker M."/>
        </authorList>
    </citation>
    <scope>NUCLEOTIDE SEQUENCE [LARGE SCALE GENOMIC DNA]</scope>
    <source>
        <strain evidence="2 3">DSM 2457</strain>
    </source>
</reference>
<dbReference type="PANTHER" id="PTHR10504:SF131">
    <property type="entry name" value="BPI2 DOMAIN-CONTAINING PROTEIN"/>
    <property type="match status" value="1"/>
</dbReference>
<evidence type="ECO:0000313" key="2">
    <source>
        <dbReference type="EMBL" id="MDQ0301761.1"/>
    </source>
</evidence>
<comment type="caution">
    <text evidence="2">The sequence shown here is derived from an EMBL/GenBank/DDBJ whole genome shotgun (WGS) entry which is preliminary data.</text>
</comment>
<sequence>MSVQGVTLAIGKKGIEFFSQSLLSGAAVKKLQNLTPPPNTIDIPDFTQAGFGYFSSYSQFKIQLSNGRLNGFNPSYSSVTQGSGGTPAGNQFQLVLSAGAFSATYDWRETYEDYTCFSTPGSFPSCNTSYPDDTFSYNPGFGGMTVTVPTEFVYNAATNTYSFNVTAATGVASGATANIPGKSAVNGQTSAGCFSTKVSDATAAAISSIDFKTPISQILSGVLKSIDGNTDLGNGIKFNYALGPDGLGFPNADGVTVGTTGVASYNGQAYTGGTPPVLPIPAVPADSDDQFMNIYVSDWAINGLSWAYFNAGLLNLTVTPSDLPNPSALKAATYAAYEPAFAQYGNVALTAQITPLGPPVTAFQQVWLFTTDAMNLLQSQLPASVYQQLMAFSGNAYASQSKLESDMTDTGISNQYFATIESAVSQKGKVTTQSMQFEIYVENGATPRPNLIFDLQRTDVMTDLSLGTTSTNAQSMMFSFANANNAVTFQSTTIPRFSKQNFGTILWPVAGESAYATAMQGMGQRGVAIPIAQGFSFLLTQSTLSIQDGYISISSQLEFKPSQLPVALRGVVHTLVNRRDEETGEMRVYAIAAE</sequence>
<name>A0ABU0B7F8_9HYPH</name>
<dbReference type="SUPFAM" id="SSF55394">
    <property type="entry name" value="Bactericidal permeability-increasing protein, BPI"/>
    <property type="match status" value="1"/>
</dbReference>
<dbReference type="EMBL" id="JAUSUI010000001">
    <property type="protein sequence ID" value="MDQ0301761.1"/>
    <property type="molecule type" value="Genomic_DNA"/>
</dbReference>
<accession>A0ABU0B7F8</accession>
<dbReference type="PANTHER" id="PTHR10504">
    <property type="entry name" value="BACTERICIDAL PERMEABILITY-INCREASING BPI PROTEIN-RELATED"/>
    <property type="match status" value="1"/>
</dbReference>
<dbReference type="Pfam" id="PF02886">
    <property type="entry name" value="LBP_BPI_CETP_C"/>
    <property type="match status" value="1"/>
</dbReference>
<dbReference type="InterPro" id="IPR017943">
    <property type="entry name" value="Bactericidal_perm-incr_a/b_dom"/>
</dbReference>
<dbReference type="RefSeq" id="WP_307018339.1">
    <property type="nucleotide sequence ID" value="NZ_JAUSUI010000001.1"/>
</dbReference>